<organism evidence="2 3">
    <name type="scientific">Vannielia litorea</name>
    <dbReference type="NCBI Taxonomy" id="1217970"/>
    <lineage>
        <taxon>Bacteria</taxon>
        <taxon>Pseudomonadati</taxon>
        <taxon>Pseudomonadota</taxon>
        <taxon>Alphaproteobacteria</taxon>
        <taxon>Rhodobacterales</taxon>
        <taxon>Paracoccaceae</taxon>
        <taxon>Vannielia</taxon>
    </lineage>
</organism>
<dbReference type="AlphaFoldDB" id="A0A1N6FG73"/>
<dbReference type="Gene3D" id="2.40.50.90">
    <property type="match status" value="1"/>
</dbReference>
<accession>A0A1N6FG73</accession>
<feature type="domain" description="TNase-like" evidence="1">
    <location>
        <begin position="87"/>
        <end position="162"/>
    </location>
</feature>
<dbReference type="EMBL" id="FSRL01000001">
    <property type="protein sequence ID" value="SIN94245.1"/>
    <property type="molecule type" value="Genomic_DNA"/>
</dbReference>
<name>A0A1N6FG73_9RHOB</name>
<gene>
    <name evidence="2" type="ORF">SAMN05444002_1646</name>
</gene>
<dbReference type="OrthoDB" id="9792155at2"/>
<dbReference type="SUPFAM" id="SSF50199">
    <property type="entry name" value="Staphylococcal nuclease"/>
    <property type="match status" value="1"/>
</dbReference>
<dbReference type="STRING" id="1217970.SAMN05444002_1646"/>
<dbReference type="Pfam" id="PF00565">
    <property type="entry name" value="SNase"/>
    <property type="match status" value="1"/>
</dbReference>
<protein>
    <submittedName>
        <fullName evidence="2">Nuclease homologue</fullName>
    </submittedName>
</protein>
<sequence>MGYWARRRQLKRLESLGRPRRRGRRRVRLGNWRLWMAGLALGPVLLAPVVDVAQAYVKPRDGCRVVGIIDGDTVRMICRGEGLVSGRLLGFDTPEISARCMSEAGRAWMATQYLRWRVWSGWRIAAPMGEKDRYGRVLVRMTIDGEPVARMMIARGLARTYEGGWRAGWCGSGDEA</sequence>
<evidence type="ECO:0000313" key="3">
    <source>
        <dbReference type="Proteomes" id="UP000184932"/>
    </source>
</evidence>
<evidence type="ECO:0000259" key="1">
    <source>
        <dbReference type="Pfam" id="PF00565"/>
    </source>
</evidence>
<dbReference type="Proteomes" id="UP000184932">
    <property type="component" value="Unassembled WGS sequence"/>
</dbReference>
<dbReference type="InterPro" id="IPR016071">
    <property type="entry name" value="Staphylococal_nuclease_OB-fold"/>
</dbReference>
<dbReference type="InterPro" id="IPR035437">
    <property type="entry name" value="SNase_OB-fold_sf"/>
</dbReference>
<keyword evidence="3" id="KW-1185">Reference proteome</keyword>
<evidence type="ECO:0000313" key="2">
    <source>
        <dbReference type="EMBL" id="SIN94245.1"/>
    </source>
</evidence>
<proteinExistence type="predicted"/>
<reference evidence="3" key="1">
    <citation type="submission" date="2016-11" db="EMBL/GenBank/DDBJ databases">
        <authorList>
            <person name="Varghese N."/>
            <person name="Submissions S."/>
        </authorList>
    </citation>
    <scope>NUCLEOTIDE SEQUENCE [LARGE SCALE GENOMIC DNA]</scope>
    <source>
        <strain evidence="3">DSM 29440</strain>
    </source>
</reference>